<dbReference type="GO" id="GO:0006729">
    <property type="term" value="P:tetrahydrobiopterin biosynthetic process"/>
    <property type="evidence" value="ECO:0007669"/>
    <property type="project" value="InterPro"/>
</dbReference>
<dbReference type="AlphaFoldDB" id="A0A346Y3C7"/>
<dbReference type="KEGG" id="euz:DVS28_a4308"/>
<dbReference type="EC" id="4.2.1.96" evidence="3"/>
<evidence type="ECO:0000256" key="2">
    <source>
        <dbReference type="ARBA" id="ARBA00006472"/>
    </source>
</evidence>
<comment type="catalytic activity">
    <reaction evidence="1">
        <text>(4aS,6R)-4a-hydroxy-L-erythro-5,6,7,8-tetrahydrobiopterin = (6R)-L-erythro-6,7-dihydrobiopterin + H2O</text>
        <dbReference type="Rhea" id="RHEA:11920"/>
        <dbReference type="ChEBI" id="CHEBI:15377"/>
        <dbReference type="ChEBI" id="CHEBI:15642"/>
        <dbReference type="ChEBI" id="CHEBI:43120"/>
        <dbReference type="EC" id="4.2.1.96"/>
    </reaction>
</comment>
<proteinExistence type="inferred from homology"/>
<dbReference type="OrthoDB" id="15077at2"/>
<organism evidence="7 8">
    <name type="scientific">Euzebya pacifica</name>
    <dbReference type="NCBI Taxonomy" id="1608957"/>
    <lineage>
        <taxon>Bacteria</taxon>
        <taxon>Bacillati</taxon>
        <taxon>Actinomycetota</taxon>
        <taxon>Nitriliruptoria</taxon>
        <taxon>Euzebyales</taxon>
    </lineage>
</organism>
<dbReference type="CDD" id="cd00488">
    <property type="entry name" value="PCD_DCoH"/>
    <property type="match status" value="1"/>
</dbReference>
<comment type="similarity">
    <text evidence="2">Belongs to the pterin-4-alpha-carbinolamine dehydratase family.</text>
</comment>
<dbReference type="Pfam" id="PF18029">
    <property type="entry name" value="Glyoxalase_6"/>
    <property type="match status" value="1"/>
</dbReference>
<dbReference type="InterPro" id="IPR029068">
    <property type="entry name" value="Glyas_Bleomycin-R_OHBP_Dase"/>
</dbReference>
<name>A0A346Y3C7_9ACTN</name>
<dbReference type="RefSeq" id="WP_114593234.1">
    <property type="nucleotide sequence ID" value="NZ_CP031165.1"/>
</dbReference>
<evidence type="ECO:0000259" key="6">
    <source>
        <dbReference type="Pfam" id="PF18029"/>
    </source>
</evidence>
<dbReference type="Gene3D" id="3.10.180.10">
    <property type="entry name" value="2,3-Dihydroxybiphenyl 1,2-Dioxygenase, domain 1"/>
    <property type="match status" value="1"/>
</dbReference>
<gene>
    <name evidence="7" type="ORF">DVS28_a4308</name>
</gene>
<feature type="domain" description="Glyoxalase-like" evidence="6">
    <location>
        <begin position="112"/>
        <end position="211"/>
    </location>
</feature>
<dbReference type="Pfam" id="PF01329">
    <property type="entry name" value="Pterin_4a"/>
    <property type="match status" value="1"/>
</dbReference>
<dbReference type="SUPFAM" id="SSF54593">
    <property type="entry name" value="Glyoxalase/Bleomycin resistance protein/Dihydroxybiphenyl dioxygenase"/>
    <property type="match status" value="1"/>
</dbReference>
<dbReference type="EMBL" id="CP031165">
    <property type="protein sequence ID" value="AXV08974.1"/>
    <property type="molecule type" value="Genomic_DNA"/>
</dbReference>
<evidence type="ECO:0000313" key="7">
    <source>
        <dbReference type="EMBL" id="AXV08974.1"/>
    </source>
</evidence>
<dbReference type="SUPFAM" id="SSF55248">
    <property type="entry name" value="PCD-like"/>
    <property type="match status" value="1"/>
</dbReference>
<dbReference type="Proteomes" id="UP000264006">
    <property type="component" value="Chromosome"/>
</dbReference>
<sequence length="217" mass="23548">MGDDRTILTAAAVDAEGLQDWRMLLHRLHARFDTGGFATGLALVDDIGEAAEAANHHPDVTLTYPLVEIRLTSHDVGGVTMRDVRLARRISEIASAHGVTADPASLMAVEWALDTHDHTEVAPFWAALLDLELDGDEVHDPDGLLPTMWFQPTDPIDPPAQRWHLDVRVPPETAEGRIARALAAGGTLVSDEAAPSFWVLADAQGNRACVCTWKGRD</sequence>
<evidence type="ECO:0000256" key="1">
    <source>
        <dbReference type="ARBA" id="ARBA00001554"/>
    </source>
</evidence>
<evidence type="ECO:0000256" key="5">
    <source>
        <dbReference type="ARBA" id="ARBA00023239"/>
    </source>
</evidence>
<protein>
    <recommendedName>
        <fullName evidence="4">Putative pterin-4-alpha-carbinolamine dehydratase</fullName>
        <ecNumber evidence="3">4.2.1.96</ecNumber>
    </recommendedName>
</protein>
<accession>A0A346Y3C7</accession>
<evidence type="ECO:0000256" key="3">
    <source>
        <dbReference type="ARBA" id="ARBA00013252"/>
    </source>
</evidence>
<dbReference type="InterPro" id="IPR041581">
    <property type="entry name" value="Glyoxalase_6"/>
</dbReference>
<dbReference type="PANTHER" id="PTHR12599">
    <property type="entry name" value="PTERIN-4-ALPHA-CARBINOLAMINE DEHYDRATASE"/>
    <property type="match status" value="1"/>
</dbReference>
<evidence type="ECO:0000313" key="8">
    <source>
        <dbReference type="Proteomes" id="UP000264006"/>
    </source>
</evidence>
<keyword evidence="8" id="KW-1185">Reference proteome</keyword>
<evidence type="ECO:0000256" key="4">
    <source>
        <dbReference type="ARBA" id="ARBA00021735"/>
    </source>
</evidence>
<dbReference type="InterPro" id="IPR001533">
    <property type="entry name" value="Pterin_deHydtase"/>
</dbReference>
<dbReference type="GO" id="GO:0008124">
    <property type="term" value="F:4-alpha-hydroxytetrahydrobiopterin dehydratase activity"/>
    <property type="evidence" value="ECO:0007669"/>
    <property type="project" value="UniProtKB-EC"/>
</dbReference>
<reference evidence="7 8" key="1">
    <citation type="submission" date="2018-09" db="EMBL/GenBank/DDBJ databases">
        <title>Complete genome sequence of Euzebya sp. DY32-46 isolated from seawater of Pacific Ocean.</title>
        <authorList>
            <person name="Xu L."/>
            <person name="Wu Y.-H."/>
            <person name="Xu X.-W."/>
        </authorList>
    </citation>
    <scope>NUCLEOTIDE SEQUENCE [LARGE SCALE GENOMIC DNA]</scope>
    <source>
        <strain evidence="7 8">DY32-46</strain>
    </source>
</reference>
<keyword evidence="5" id="KW-0456">Lyase</keyword>
<dbReference type="Gene3D" id="3.30.1360.20">
    <property type="entry name" value="Transcriptional coactivator/pterin dehydratase"/>
    <property type="match status" value="1"/>
</dbReference>
<dbReference type="InterPro" id="IPR036428">
    <property type="entry name" value="PCD_sf"/>
</dbReference>
<dbReference type="PANTHER" id="PTHR12599:SF0">
    <property type="entry name" value="PTERIN-4-ALPHA-CARBINOLAMINE DEHYDRATASE"/>
    <property type="match status" value="1"/>
</dbReference>